<dbReference type="SMART" id="SM00853">
    <property type="entry name" value="MutL_C"/>
    <property type="match status" value="1"/>
</dbReference>
<dbReference type="EMBL" id="LUKN01004005">
    <property type="protein sequence ID" value="OAQ96654.1"/>
    <property type="molecule type" value="Genomic_DNA"/>
</dbReference>
<dbReference type="InterPro" id="IPR042121">
    <property type="entry name" value="MutL_C_regsub"/>
</dbReference>
<dbReference type="CDD" id="cd16926">
    <property type="entry name" value="HATPase_MutL-MLH-PMS-like"/>
    <property type="match status" value="1"/>
</dbReference>
<dbReference type="InterPro" id="IPR038973">
    <property type="entry name" value="MutL/Mlh/Pms-like"/>
</dbReference>
<reference evidence="6 7" key="1">
    <citation type="submission" date="2016-03" db="EMBL/GenBank/DDBJ databases">
        <title>Fine-scale spatial genetic structure of a fungal parasite of coffee scale insects.</title>
        <authorList>
            <person name="Jackson D."/>
            <person name="Zemenick K.A."/>
            <person name="Malloure B."/>
            <person name="Quandt C.A."/>
            <person name="James T.Y."/>
        </authorList>
    </citation>
    <scope>NUCLEOTIDE SEQUENCE [LARGE SCALE GENOMIC DNA]</scope>
    <source>
        <strain evidence="6 7">UM487</strain>
    </source>
</reference>
<dbReference type="FunFam" id="3.30.230.10:FF:000120">
    <property type="entry name" value="Mismatch repair endonuclease PMS2"/>
    <property type="match status" value="1"/>
</dbReference>
<dbReference type="GO" id="GO:0032389">
    <property type="term" value="C:MutLalpha complex"/>
    <property type="evidence" value="ECO:0007669"/>
    <property type="project" value="TreeGrafter"/>
</dbReference>
<dbReference type="SUPFAM" id="SSF54211">
    <property type="entry name" value="Ribosomal protein S5 domain 2-like"/>
    <property type="match status" value="1"/>
</dbReference>
<dbReference type="CDD" id="cd03484">
    <property type="entry name" value="MutL_Trans_hPMS_2_like"/>
    <property type="match status" value="1"/>
</dbReference>
<feature type="region of interest" description="Disordered" evidence="3">
    <location>
        <begin position="370"/>
        <end position="478"/>
    </location>
</feature>
<accession>A0A179I357</accession>
<dbReference type="InterPro" id="IPR014762">
    <property type="entry name" value="DNA_mismatch_repair_CS"/>
</dbReference>
<keyword evidence="2" id="KW-0227">DNA damage</keyword>
<evidence type="ECO:0000313" key="6">
    <source>
        <dbReference type="EMBL" id="OAQ96654.1"/>
    </source>
</evidence>
<dbReference type="Pfam" id="PF08676">
    <property type="entry name" value="MutL_C"/>
    <property type="match status" value="1"/>
</dbReference>
<feature type="compositionally biased region" description="Acidic residues" evidence="3">
    <location>
        <begin position="584"/>
        <end position="599"/>
    </location>
</feature>
<dbReference type="SUPFAM" id="SSF118116">
    <property type="entry name" value="DNA mismatch repair protein MutL"/>
    <property type="match status" value="1"/>
</dbReference>
<organism evidence="6 7">
    <name type="scientific">Cordyceps confragosa</name>
    <name type="common">Lecanicillium lecanii</name>
    <dbReference type="NCBI Taxonomy" id="2714763"/>
    <lineage>
        <taxon>Eukaryota</taxon>
        <taxon>Fungi</taxon>
        <taxon>Dikarya</taxon>
        <taxon>Ascomycota</taxon>
        <taxon>Pezizomycotina</taxon>
        <taxon>Sordariomycetes</taxon>
        <taxon>Hypocreomycetidae</taxon>
        <taxon>Hypocreales</taxon>
        <taxon>Cordycipitaceae</taxon>
        <taxon>Akanthomyces</taxon>
    </lineage>
</organism>
<evidence type="ECO:0000256" key="2">
    <source>
        <dbReference type="ARBA" id="ARBA00022763"/>
    </source>
</evidence>
<comment type="similarity">
    <text evidence="1">Belongs to the DNA mismatch repair MutL/HexB family.</text>
</comment>
<dbReference type="OrthoDB" id="10263226at2759"/>
<dbReference type="FunFam" id="3.30.1540.20:FF:000019">
    <property type="entry name" value="PMS1 homolog 2, mismatch repair system component"/>
    <property type="match status" value="1"/>
</dbReference>
<comment type="caution">
    <text evidence="6">The sequence shown here is derived from an EMBL/GenBank/DDBJ whole genome shotgun (WGS) entry which is preliminary data.</text>
</comment>
<dbReference type="GO" id="GO:0061982">
    <property type="term" value="P:meiosis I cell cycle process"/>
    <property type="evidence" value="ECO:0007669"/>
    <property type="project" value="UniProtKB-ARBA"/>
</dbReference>
<dbReference type="GO" id="GO:0016887">
    <property type="term" value="F:ATP hydrolysis activity"/>
    <property type="evidence" value="ECO:0007669"/>
    <property type="project" value="InterPro"/>
</dbReference>
<dbReference type="Pfam" id="PF13589">
    <property type="entry name" value="HATPase_c_3"/>
    <property type="match status" value="1"/>
</dbReference>
<dbReference type="NCBIfam" id="TIGR00585">
    <property type="entry name" value="mutl"/>
    <property type="match status" value="1"/>
</dbReference>
<feature type="region of interest" description="Disordered" evidence="3">
    <location>
        <begin position="495"/>
        <end position="677"/>
    </location>
</feature>
<dbReference type="GO" id="GO:0140664">
    <property type="term" value="F:ATP-dependent DNA damage sensor activity"/>
    <property type="evidence" value="ECO:0007669"/>
    <property type="project" value="InterPro"/>
</dbReference>
<evidence type="ECO:0000313" key="7">
    <source>
        <dbReference type="Proteomes" id="UP000243081"/>
    </source>
</evidence>
<evidence type="ECO:0000259" key="4">
    <source>
        <dbReference type="SMART" id="SM00853"/>
    </source>
</evidence>
<gene>
    <name evidence="6" type="ORF">LLEC1_06036</name>
</gene>
<dbReference type="Gene3D" id="3.30.565.10">
    <property type="entry name" value="Histidine kinase-like ATPase, C-terminal domain"/>
    <property type="match status" value="1"/>
</dbReference>
<dbReference type="SUPFAM" id="SSF55874">
    <property type="entry name" value="ATPase domain of HSP90 chaperone/DNA topoisomerase II/histidine kinase"/>
    <property type="match status" value="1"/>
</dbReference>
<feature type="compositionally biased region" description="Acidic residues" evidence="3">
    <location>
        <begin position="664"/>
        <end position="676"/>
    </location>
</feature>
<dbReference type="PROSITE" id="PS00058">
    <property type="entry name" value="DNA_MISMATCH_REPAIR_1"/>
    <property type="match status" value="1"/>
</dbReference>
<keyword evidence="7" id="KW-1185">Reference proteome</keyword>
<dbReference type="PANTHER" id="PTHR10073">
    <property type="entry name" value="DNA MISMATCH REPAIR PROTEIN MLH, PMS, MUTL"/>
    <property type="match status" value="1"/>
</dbReference>
<dbReference type="SMART" id="SM01340">
    <property type="entry name" value="DNA_mis_repair"/>
    <property type="match status" value="1"/>
</dbReference>
<dbReference type="Proteomes" id="UP000243081">
    <property type="component" value="Unassembled WGS sequence"/>
</dbReference>
<dbReference type="OMA" id="MRPRRMP"/>
<feature type="domain" description="DNA mismatch repair protein S5" evidence="5">
    <location>
        <begin position="217"/>
        <end position="355"/>
    </location>
</feature>
<evidence type="ECO:0000259" key="5">
    <source>
        <dbReference type="SMART" id="SM01340"/>
    </source>
</evidence>
<dbReference type="Gene3D" id="3.30.1540.20">
    <property type="entry name" value="MutL, C-terminal domain, dimerisation subdomain"/>
    <property type="match status" value="2"/>
</dbReference>
<feature type="compositionally biased region" description="Polar residues" evidence="3">
    <location>
        <begin position="429"/>
        <end position="466"/>
    </location>
</feature>
<dbReference type="InterPro" id="IPR036890">
    <property type="entry name" value="HATPase_C_sf"/>
</dbReference>
<evidence type="ECO:0008006" key="8">
    <source>
        <dbReference type="Google" id="ProtNLM"/>
    </source>
</evidence>
<dbReference type="PANTHER" id="PTHR10073:SF52">
    <property type="entry name" value="MISMATCH REPAIR ENDONUCLEASE PMS2"/>
    <property type="match status" value="1"/>
</dbReference>
<feature type="domain" description="MutL C-terminal dimerisation" evidence="4">
    <location>
        <begin position="777"/>
        <end position="902"/>
    </location>
</feature>
<dbReference type="AlphaFoldDB" id="A0A179I357"/>
<dbReference type="InterPro" id="IPR002099">
    <property type="entry name" value="MutL/Mlh/PMS"/>
</dbReference>
<dbReference type="InterPro" id="IPR014721">
    <property type="entry name" value="Ribsml_uS5_D2-typ_fold_subgr"/>
</dbReference>
<dbReference type="Gene3D" id="3.30.1370.100">
    <property type="entry name" value="MutL, C-terminal domain, regulatory subdomain"/>
    <property type="match status" value="2"/>
</dbReference>
<dbReference type="GO" id="GO:0005524">
    <property type="term" value="F:ATP binding"/>
    <property type="evidence" value="ECO:0007669"/>
    <property type="project" value="InterPro"/>
</dbReference>
<dbReference type="InterPro" id="IPR042120">
    <property type="entry name" value="MutL_C_dimsub"/>
</dbReference>
<dbReference type="InterPro" id="IPR013507">
    <property type="entry name" value="DNA_mismatch_S5_2-like"/>
</dbReference>
<dbReference type="InterPro" id="IPR020568">
    <property type="entry name" value="Ribosomal_Su5_D2-typ_SF"/>
</dbReference>
<protein>
    <recommendedName>
        <fullName evidence="8">DNA mismatch repair protein S5 domain-containing protein</fullName>
    </recommendedName>
</protein>
<dbReference type="GO" id="GO:0030983">
    <property type="term" value="F:mismatched DNA binding"/>
    <property type="evidence" value="ECO:0007669"/>
    <property type="project" value="InterPro"/>
</dbReference>
<sequence length="964" mass="106352">MATIKQIDGRSIHQIQSGQVIVDLCSVVKELVENSVDAGATAIDVRFKNQGLDSIEIQDNGSGISSANYESVALKHHTSKLSTYSDIASLHTFGFRGEALASLCALSTVTITTCLAQDAPKGTKLTFEASGKLKSTSIVAAQRGTTVAIDTLFHNLPVRRRELERNIKREWHKVIALLNQYACILTRLKFSVSQQPTKGKRILLFSTKGNQTTKDNIINIFGAKTMTALVALDLKLEIVPTTSSLNLSTTEADAFEEIQVLGHVSRPVHGEGRQTPDRQMFFVNGRPCGLPQFAKTFNEVYKSYNYSQSPFIFADIRLDTNMYDVNVSPDKRSILLHDQNHLLDRLRAALVELFDQHDYTVPVAQAFSTLRRSTSKSATPADTSPAPTPVSKQPNEREESDASDVSAADDHSESSDEEPELSKTAKTPVHSTRNTGAQSLISRWASNSTSSPAAKIQTATPQTSISARFGRRSDEVSDTAKDIRVRDFNERLAEKAATAQDVASPPGGNGGDTEELYSASPEASPEPPIPATQPMRLVNDTPRTRTPRSLKRAVTETITVTIGDSPRRNIILSPSKRRKMESIASDDDGSDDEAMLSESEDTHGIVSTERHTREPLQLQDSEEEEESSGPESEQRVEYQLEIEENEEIDVSERETENSARSYAEEEGPEEELDEAEVANNDEAVDEIPEKELSAGDLKRTTLFQPTSRRKESTLSLVQRLDVEPELLRAHTDNYRANALKTSSANADVDSVQDISAADAESRLQLIISKGDFGKMRVAGQFNMGFIIAVRPRASESLASSGDCSGSDELFIIDQHASDEKYNFERLQSSTVVQSQRLVHPKTLELTALEEEIVMENLPAIAANGFKVLVDTSGDAPIPRPAKVRKMFAMRACRSSVMIGKALTASQMYGLVRHMGELDKPWNCPHGRPTMRHLCRLQAWDEQGWRGDAALTSMARWQSFVREED</sequence>
<evidence type="ECO:0000256" key="3">
    <source>
        <dbReference type="SAM" id="MobiDB-lite"/>
    </source>
</evidence>
<dbReference type="Pfam" id="PF01119">
    <property type="entry name" value="DNA_mis_repair"/>
    <property type="match status" value="1"/>
</dbReference>
<dbReference type="InterPro" id="IPR014790">
    <property type="entry name" value="MutL_C"/>
</dbReference>
<feature type="compositionally biased region" description="Acidic residues" evidence="3">
    <location>
        <begin position="640"/>
        <end position="649"/>
    </location>
</feature>
<dbReference type="InterPro" id="IPR037198">
    <property type="entry name" value="MutL_C_sf"/>
</dbReference>
<name>A0A179I357_CORDF</name>
<feature type="compositionally biased region" description="Basic and acidic residues" evidence="3">
    <location>
        <begin position="600"/>
        <end position="614"/>
    </location>
</feature>
<feature type="compositionally biased region" description="Low complexity" evidence="3">
    <location>
        <begin position="375"/>
        <end position="385"/>
    </location>
</feature>
<proteinExistence type="inferred from homology"/>
<dbReference type="GO" id="GO:0006298">
    <property type="term" value="P:mismatch repair"/>
    <property type="evidence" value="ECO:0007669"/>
    <property type="project" value="InterPro"/>
</dbReference>
<dbReference type="FunFam" id="3.30.565.10:FF:000014">
    <property type="entry name" value="Mismatch repair endonuclease pms1, putative"/>
    <property type="match status" value="1"/>
</dbReference>
<evidence type="ECO:0000256" key="1">
    <source>
        <dbReference type="ARBA" id="ARBA00006082"/>
    </source>
</evidence>
<dbReference type="Gene3D" id="3.30.230.10">
    <property type="match status" value="1"/>
</dbReference>